<keyword evidence="10" id="KW-1185">Reference proteome</keyword>
<dbReference type="PROSITE" id="PS50109">
    <property type="entry name" value="HIS_KIN"/>
    <property type="match status" value="1"/>
</dbReference>
<dbReference type="Proteomes" id="UP001595793">
    <property type="component" value="Unassembled WGS sequence"/>
</dbReference>
<proteinExistence type="predicted"/>
<dbReference type="InterPro" id="IPR003594">
    <property type="entry name" value="HATPase_dom"/>
</dbReference>
<dbReference type="SMART" id="SM00387">
    <property type="entry name" value="HATPase_c"/>
    <property type="match status" value="1"/>
</dbReference>
<dbReference type="EMBL" id="JBHSAS010000011">
    <property type="protein sequence ID" value="MFC4028605.1"/>
    <property type="molecule type" value="Genomic_DNA"/>
</dbReference>
<reference evidence="10" key="2">
    <citation type="journal article" date="2019" name="Int. J. Syst. Evol. Microbiol.">
        <title>The Global Catalogue of Microorganisms (GCM) 10K type strain sequencing project: providing services to taxonomists for standard genome sequencing and annotation.</title>
        <authorList>
            <consortium name="The Broad Institute Genomics Platform"/>
            <consortium name="The Broad Institute Genome Sequencing Center for Infectious Disease"/>
            <person name="Wu L."/>
            <person name="Ma J."/>
        </authorList>
    </citation>
    <scope>NUCLEOTIDE SEQUENCE [LARGE SCALE GENOMIC DNA]</scope>
    <source>
        <strain evidence="10">CECT 9128</strain>
    </source>
</reference>
<evidence type="ECO:0000256" key="6">
    <source>
        <dbReference type="ARBA" id="ARBA00023012"/>
    </source>
</evidence>
<feature type="domain" description="Histidine kinase" evidence="7">
    <location>
        <begin position="151"/>
        <end position="365"/>
    </location>
</feature>
<dbReference type="InterPro" id="IPR036890">
    <property type="entry name" value="HATPase_C_sf"/>
</dbReference>
<keyword evidence="4" id="KW-0808">Transferase</keyword>
<organism evidence="9 10">
    <name type="scientific">Zunongwangia endophytica</name>
    <dbReference type="NCBI Taxonomy" id="1808945"/>
    <lineage>
        <taxon>Bacteria</taxon>
        <taxon>Pseudomonadati</taxon>
        <taxon>Bacteroidota</taxon>
        <taxon>Flavobacteriia</taxon>
        <taxon>Flavobacteriales</taxon>
        <taxon>Flavobacteriaceae</taxon>
        <taxon>Zunongwangia</taxon>
    </lineage>
</organism>
<comment type="caution">
    <text evidence="9">The sequence shown here is derived from an EMBL/GenBank/DDBJ whole genome shotgun (WGS) entry which is preliminary data.</text>
</comment>
<evidence type="ECO:0000313" key="10">
    <source>
        <dbReference type="Proteomes" id="UP001595793"/>
    </source>
</evidence>
<reference evidence="9" key="3">
    <citation type="submission" date="2024-09" db="EMBL/GenBank/DDBJ databases">
        <authorList>
            <person name="Sun Q."/>
            <person name="Mori K."/>
        </authorList>
    </citation>
    <scope>NUCLEOTIDE SEQUENCE</scope>
    <source>
        <strain evidence="9">CECT 9128</strain>
    </source>
</reference>
<evidence type="ECO:0000256" key="3">
    <source>
        <dbReference type="ARBA" id="ARBA00022553"/>
    </source>
</evidence>
<dbReference type="RefSeq" id="WP_290231014.1">
    <property type="nucleotide sequence ID" value="NZ_JAUFPZ010000002.1"/>
</dbReference>
<name>A0ABV8H9G8_9FLAO</name>
<dbReference type="Gene3D" id="3.30.565.10">
    <property type="entry name" value="Histidine kinase-like ATPase, C-terminal domain"/>
    <property type="match status" value="1"/>
</dbReference>
<evidence type="ECO:0000256" key="5">
    <source>
        <dbReference type="ARBA" id="ARBA00022777"/>
    </source>
</evidence>
<keyword evidence="5 9" id="KW-0418">Kinase</keyword>
<dbReference type="InterPro" id="IPR050351">
    <property type="entry name" value="BphY/WalK/GraS-like"/>
</dbReference>
<dbReference type="InterPro" id="IPR003661">
    <property type="entry name" value="HisK_dim/P_dom"/>
</dbReference>
<evidence type="ECO:0000313" key="8">
    <source>
        <dbReference type="EMBL" id="MFC4028246.1"/>
    </source>
</evidence>
<evidence type="ECO:0000256" key="2">
    <source>
        <dbReference type="ARBA" id="ARBA00012438"/>
    </source>
</evidence>
<keyword evidence="3" id="KW-0597">Phosphoprotein</keyword>
<evidence type="ECO:0000256" key="1">
    <source>
        <dbReference type="ARBA" id="ARBA00000085"/>
    </source>
</evidence>
<dbReference type="PRINTS" id="PR00344">
    <property type="entry name" value="BCTRLSENSOR"/>
</dbReference>
<dbReference type="PANTHER" id="PTHR45453">
    <property type="entry name" value="PHOSPHATE REGULON SENSOR PROTEIN PHOR"/>
    <property type="match status" value="1"/>
</dbReference>
<evidence type="ECO:0000313" key="9">
    <source>
        <dbReference type="EMBL" id="MFC4028605.1"/>
    </source>
</evidence>
<reference evidence="9" key="1">
    <citation type="journal article" date="2014" name="Int. J. Syst. Evol. Microbiol.">
        <title>Complete genome of a new Firmicutes species belonging to the dominant human colonic microbiota ('Ruminococcus bicirculans') reveals two chromosomes and a selective capacity to utilize plant glucans.</title>
        <authorList>
            <consortium name="NISC Comparative Sequencing Program"/>
            <person name="Wegmann U."/>
            <person name="Louis P."/>
            <person name="Goesmann A."/>
            <person name="Henrissat B."/>
            <person name="Duncan S.H."/>
            <person name="Flint H.J."/>
        </authorList>
    </citation>
    <scope>NUCLEOTIDE SEQUENCE</scope>
    <source>
        <strain evidence="9">CECT 9128</strain>
    </source>
</reference>
<evidence type="ECO:0000259" key="7">
    <source>
        <dbReference type="PROSITE" id="PS50109"/>
    </source>
</evidence>
<dbReference type="EMBL" id="JBHSAS010000006">
    <property type="protein sequence ID" value="MFC4028246.1"/>
    <property type="molecule type" value="Genomic_DNA"/>
</dbReference>
<evidence type="ECO:0000256" key="4">
    <source>
        <dbReference type="ARBA" id="ARBA00022679"/>
    </source>
</evidence>
<dbReference type="InterPro" id="IPR004358">
    <property type="entry name" value="Sig_transdc_His_kin-like_C"/>
</dbReference>
<gene>
    <name evidence="8" type="ORF">ACFOS1_12565</name>
    <name evidence="9" type="ORF">ACFOS1_14400</name>
</gene>
<sequence>MKKASEILFSQNHQIIEEWEKRAKKEILASKNTEQLVLRNQLPHLLDGIADIMSRYKEFEHVKEDENYEEIINNSIDHGRHRATSSQYTVKHILEEYILFHRVITDVLRKNDCYTAEVGILLKYTLETAMLNSADSFNNSLQDMRQKLVGTLAHDMRNPISAALFAIDIMRYEHGEERFNKVKKMTERSLRKSIELMEGLLDAISVQAGDGITLNFDEIDLLKDIKWVRDEAQEVYDNKIELVAPDTEIKGVFDGTAIRRVLENLINNGVKYGSLDQPITVKVDEDESQVSLKVHNSGDSIPEEKQEKIFDFLNSSHDEKTGQHKSWGMGLTLVKIVAEAHGGNAKISSNEKDGTTFTITLEKFLNIPGRTTSKLNYVSMQ</sequence>
<dbReference type="Pfam" id="PF02518">
    <property type="entry name" value="HATPase_c"/>
    <property type="match status" value="1"/>
</dbReference>
<dbReference type="InterPro" id="IPR036097">
    <property type="entry name" value="HisK_dim/P_sf"/>
</dbReference>
<dbReference type="CDD" id="cd00082">
    <property type="entry name" value="HisKA"/>
    <property type="match status" value="1"/>
</dbReference>
<dbReference type="Gene3D" id="1.10.287.130">
    <property type="match status" value="1"/>
</dbReference>
<accession>A0ABV8H9G8</accession>
<dbReference type="SUPFAM" id="SSF47384">
    <property type="entry name" value="Homodimeric domain of signal transducing histidine kinase"/>
    <property type="match status" value="1"/>
</dbReference>
<dbReference type="EC" id="2.7.13.3" evidence="2"/>
<comment type="catalytic activity">
    <reaction evidence="1">
        <text>ATP + protein L-histidine = ADP + protein N-phospho-L-histidine.</text>
        <dbReference type="EC" id="2.7.13.3"/>
    </reaction>
</comment>
<dbReference type="PANTHER" id="PTHR45453:SF1">
    <property type="entry name" value="PHOSPHATE REGULON SENSOR PROTEIN PHOR"/>
    <property type="match status" value="1"/>
</dbReference>
<dbReference type="InterPro" id="IPR005467">
    <property type="entry name" value="His_kinase_dom"/>
</dbReference>
<protein>
    <recommendedName>
        <fullName evidence="2">histidine kinase</fullName>
        <ecNumber evidence="2">2.7.13.3</ecNumber>
    </recommendedName>
</protein>
<dbReference type="SUPFAM" id="SSF55874">
    <property type="entry name" value="ATPase domain of HSP90 chaperone/DNA topoisomerase II/histidine kinase"/>
    <property type="match status" value="1"/>
</dbReference>
<keyword evidence="6" id="KW-0902">Two-component regulatory system</keyword>
<dbReference type="GO" id="GO:0016301">
    <property type="term" value="F:kinase activity"/>
    <property type="evidence" value="ECO:0007669"/>
    <property type="project" value="UniProtKB-KW"/>
</dbReference>
<dbReference type="SMART" id="SM00388">
    <property type="entry name" value="HisKA"/>
    <property type="match status" value="1"/>
</dbReference>